<reference evidence="2" key="1">
    <citation type="submission" date="2021-02" db="EMBL/GenBank/DDBJ databases">
        <authorList>
            <person name="Nowell W R."/>
        </authorList>
    </citation>
    <scope>NUCLEOTIDE SEQUENCE</scope>
</reference>
<name>A0A815TSF9_ADIRI</name>
<keyword evidence="3" id="KW-1185">Reference proteome</keyword>
<comment type="caution">
    <text evidence="2">The sequence shown here is derived from an EMBL/GenBank/DDBJ whole genome shotgun (WGS) entry which is preliminary data.</text>
</comment>
<dbReference type="AlphaFoldDB" id="A0A815TSF9"/>
<protein>
    <submittedName>
        <fullName evidence="2">Uncharacterized protein</fullName>
    </submittedName>
</protein>
<accession>A0A815TSF9</accession>
<dbReference type="EMBL" id="CAJNOJ010000687">
    <property type="protein sequence ID" value="CAF1509990.1"/>
    <property type="molecule type" value="Genomic_DNA"/>
</dbReference>
<evidence type="ECO:0000313" key="3">
    <source>
        <dbReference type="Proteomes" id="UP000663828"/>
    </source>
</evidence>
<gene>
    <name evidence="2" type="ORF">EDS130_LOCUS43182</name>
    <name evidence="1" type="ORF">XAT740_LOCUS26531</name>
</gene>
<dbReference type="Proteomes" id="UP000663828">
    <property type="component" value="Unassembled WGS sequence"/>
</dbReference>
<dbReference type="OrthoDB" id="10045355at2759"/>
<organism evidence="2 4">
    <name type="scientific">Adineta ricciae</name>
    <name type="common">Rotifer</name>
    <dbReference type="NCBI Taxonomy" id="249248"/>
    <lineage>
        <taxon>Eukaryota</taxon>
        <taxon>Metazoa</taxon>
        <taxon>Spiralia</taxon>
        <taxon>Gnathifera</taxon>
        <taxon>Rotifera</taxon>
        <taxon>Eurotatoria</taxon>
        <taxon>Bdelloidea</taxon>
        <taxon>Adinetida</taxon>
        <taxon>Adinetidae</taxon>
        <taxon>Adineta</taxon>
    </lineage>
</organism>
<evidence type="ECO:0000313" key="4">
    <source>
        <dbReference type="Proteomes" id="UP000663852"/>
    </source>
</evidence>
<dbReference type="EMBL" id="CAJNOR010002161">
    <property type="protein sequence ID" value="CAF1256269.1"/>
    <property type="molecule type" value="Genomic_DNA"/>
</dbReference>
<evidence type="ECO:0000313" key="2">
    <source>
        <dbReference type="EMBL" id="CAF1509990.1"/>
    </source>
</evidence>
<evidence type="ECO:0000313" key="1">
    <source>
        <dbReference type="EMBL" id="CAF1256269.1"/>
    </source>
</evidence>
<proteinExistence type="predicted"/>
<dbReference type="Proteomes" id="UP000663852">
    <property type="component" value="Unassembled WGS sequence"/>
</dbReference>
<sequence length="316" mass="35840">MKNCEKYFGLISPEQVVLSSPDESVELGYCIPIDLTISSMLKFPPLLLEILENIHRQRITVDNNPDLMLSVRDGMYGSRFDEESLLIQLYVDDIGLTIPLGAKRDRHKMAMAYFSLEGTPDKYRSKLDFIQLVAVCESKQLKNNDEVERFFAPIVENLNRLQLDGILIHGVYLTFSFSTVVADNLSSHFIGAFQSCFNGGYFCRRCYITYPEKNLPISLEKFQTRSMTNHDDLVDKIVNDPNRASLKGVTGPSSLRELIGFHAATSLPRELMHDYVEGICPMTIISLLKRASALQILTYSENIFVIFNSIPTDFLV</sequence>